<evidence type="ECO:0000256" key="10">
    <source>
        <dbReference type="ARBA" id="ARBA00071747"/>
    </source>
</evidence>
<comment type="caution">
    <text evidence="14">The sequence shown here is derived from an EMBL/GenBank/DDBJ whole genome shotgun (WGS) entry which is preliminary data.</text>
</comment>
<dbReference type="InterPro" id="IPR011527">
    <property type="entry name" value="ABC1_TM_dom"/>
</dbReference>
<evidence type="ECO:0000256" key="6">
    <source>
        <dbReference type="ARBA" id="ARBA00022989"/>
    </source>
</evidence>
<dbReference type="PROSITE" id="PS00211">
    <property type="entry name" value="ABC_TRANSPORTER_1"/>
    <property type="match status" value="1"/>
</dbReference>
<keyword evidence="2" id="KW-0813">Transport</keyword>
<keyword evidence="15" id="KW-1185">Reference proteome</keyword>
<dbReference type="STRING" id="1393034.HMPREF3192_00509"/>
<dbReference type="InterPro" id="IPR003439">
    <property type="entry name" value="ABC_transporter-like_ATP-bd"/>
</dbReference>
<comment type="subcellular location">
    <subcellularLocation>
        <location evidence="1">Cell membrane</location>
        <topology evidence="1">Multi-pass membrane protein</topology>
    </subcellularLocation>
</comment>
<feature type="domain" description="ABC transporter" evidence="12">
    <location>
        <begin position="355"/>
        <end position="592"/>
    </location>
</feature>
<evidence type="ECO:0000256" key="1">
    <source>
        <dbReference type="ARBA" id="ARBA00004651"/>
    </source>
</evidence>
<accession>A0A133XW27</accession>
<dbReference type="SMART" id="SM00382">
    <property type="entry name" value="AAA"/>
    <property type="match status" value="1"/>
</dbReference>
<name>A0A133XW27_9ACTN</name>
<dbReference type="EMBL" id="LSCR01000006">
    <property type="protein sequence ID" value="KXB35144.1"/>
    <property type="molecule type" value="Genomic_DNA"/>
</dbReference>
<feature type="domain" description="ABC transmembrane type-1" evidence="13">
    <location>
        <begin position="43"/>
        <end position="321"/>
    </location>
</feature>
<dbReference type="GO" id="GO:0005886">
    <property type="term" value="C:plasma membrane"/>
    <property type="evidence" value="ECO:0007669"/>
    <property type="project" value="UniProtKB-SubCell"/>
</dbReference>
<dbReference type="InterPro" id="IPR036640">
    <property type="entry name" value="ABC1_TM_sf"/>
</dbReference>
<dbReference type="GO" id="GO:0140359">
    <property type="term" value="F:ABC-type transporter activity"/>
    <property type="evidence" value="ECO:0007669"/>
    <property type="project" value="InterPro"/>
</dbReference>
<evidence type="ECO:0000259" key="12">
    <source>
        <dbReference type="PROSITE" id="PS50893"/>
    </source>
</evidence>
<evidence type="ECO:0000256" key="4">
    <source>
        <dbReference type="ARBA" id="ARBA00022741"/>
    </source>
</evidence>
<feature type="transmembrane region" description="Helical" evidence="11">
    <location>
        <begin position="142"/>
        <end position="162"/>
    </location>
</feature>
<gene>
    <name evidence="14" type="ORF">HMPREF3192_00509</name>
</gene>
<dbReference type="InterPro" id="IPR003593">
    <property type="entry name" value="AAA+_ATPase"/>
</dbReference>
<dbReference type="Gene3D" id="3.40.50.300">
    <property type="entry name" value="P-loop containing nucleotide triphosphate hydrolases"/>
    <property type="match status" value="1"/>
</dbReference>
<dbReference type="PROSITE" id="PS50893">
    <property type="entry name" value="ABC_TRANSPORTER_2"/>
    <property type="match status" value="1"/>
</dbReference>
<dbReference type="PROSITE" id="PS50929">
    <property type="entry name" value="ABC_TM1F"/>
    <property type="match status" value="1"/>
</dbReference>
<dbReference type="Pfam" id="PF00005">
    <property type="entry name" value="ABC_tran"/>
    <property type="match status" value="1"/>
</dbReference>
<keyword evidence="5 14" id="KW-0067">ATP-binding</keyword>
<evidence type="ECO:0000256" key="3">
    <source>
        <dbReference type="ARBA" id="ARBA00022692"/>
    </source>
</evidence>
<dbReference type="PANTHER" id="PTHR24221:SF654">
    <property type="entry name" value="ATP-BINDING CASSETTE SUB-FAMILY B MEMBER 6"/>
    <property type="match status" value="1"/>
</dbReference>
<feature type="transmembrane region" description="Helical" evidence="11">
    <location>
        <begin position="263"/>
        <end position="281"/>
    </location>
</feature>
<evidence type="ECO:0000259" key="13">
    <source>
        <dbReference type="PROSITE" id="PS50929"/>
    </source>
</evidence>
<dbReference type="SUPFAM" id="SSF90123">
    <property type="entry name" value="ABC transporter transmembrane region"/>
    <property type="match status" value="1"/>
</dbReference>
<dbReference type="OrthoDB" id="9806127at2"/>
<evidence type="ECO:0000256" key="9">
    <source>
        <dbReference type="ARBA" id="ARBA00061644"/>
    </source>
</evidence>
<evidence type="ECO:0000256" key="5">
    <source>
        <dbReference type="ARBA" id="ARBA00022840"/>
    </source>
</evidence>
<evidence type="ECO:0000256" key="2">
    <source>
        <dbReference type="ARBA" id="ARBA00022448"/>
    </source>
</evidence>
<keyword evidence="3 11" id="KW-0812">Transmembrane</keyword>
<dbReference type="GO" id="GO:0005524">
    <property type="term" value="F:ATP binding"/>
    <property type="evidence" value="ECO:0007669"/>
    <property type="project" value="UniProtKB-KW"/>
</dbReference>
<reference evidence="15" key="1">
    <citation type="submission" date="2016-01" db="EMBL/GenBank/DDBJ databases">
        <authorList>
            <person name="Mitreva M."/>
            <person name="Pepin K.H."/>
            <person name="Mihindukulasuriya K.A."/>
            <person name="Fulton R."/>
            <person name="Fronick C."/>
            <person name="O'Laughlin M."/>
            <person name="Miner T."/>
            <person name="Herter B."/>
            <person name="Rosa B.A."/>
            <person name="Cordes M."/>
            <person name="Tomlinson C."/>
            <person name="Wollam A."/>
            <person name="Palsikar V.B."/>
            <person name="Mardis E.R."/>
            <person name="Wilson R.K."/>
        </authorList>
    </citation>
    <scope>NUCLEOTIDE SEQUENCE [LARGE SCALE GENOMIC DNA]</scope>
    <source>
        <strain evidence="15">DNF00019</strain>
    </source>
</reference>
<keyword evidence="6 11" id="KW-1133">Transmembrane helix</keyword>
<dbReference type="InterPro" id="IPR017871">
    <property type="entry name" value="ABC_transporter-like_CS"/>
</dbReference>
<protein>
    <recommendedName>
        <fullName evidence="10">Fatty acid ABC transporter ATP-binding/permease protein</fullName>
    </recommendedName>
</protein>
<keyword evidence="7 11" id="KW-0472">Membrane</keyword>
<sequence length="606" mass="67012">MSQRAATQLDKAVVARTIQRFWDVTKKAPGMAALAVVTSVAYITLLTYINTWIMSLIVDRVQQANVEHDQVWQVFGVYIVALFVTNAAGQICSKLQDYSVYKLGIHGDYHLYHLCFNRLSQQSMTFHSNHFSGSLVSQTTRFVGAYSALVDVVVYSLIPTIASVVCTIIALGAVIPVFVVVLSAMLILYLVVATRMYQKIMPLSVKTSEAHNRLSGIVSDTITNILAVRTCGREDFETDLFNNATEKTKQAASRSMHAMVQRGFATSALITFIMVVTSIFVVGGNAWFGISAGSLVMIFTYTYQLSMRFNYINSMMARINRAIGEAAEMTKILDEHQLIQDSPDATELKVTRGSIRFDHVSFAYRDQDQNEKVFEDITLDIAAGQRIGIVGRSGSGKTTLTKLLLRLSDIQAGYIYIDGQDITHVTQKSLHHNIAYVPQEALLFHRSIRENIAYGRPDATDEQIYEAARQANALEFIEALPHGFATMVGERGIKLSGGQRQRIALARAILIDAPILVLDEATSALDSESEALIQDALAKLMYGRTALVIAHRLSTVATLDRIVVLHDGKIAEDGTHDQLISAGGEYSKLWSRQTGAFLDDALYEQE</sequence>
<dbReference type="PATRIC" id="fig|1393034.3.peg.491"/>
<dbReference type="Proteomes" id="UP000070675">
    <property type="component" value="Unassembled WGS sequence"/>
</dbReference>
<keyword evidence="4" id="KW-0547">Nucleotide-binding</keyword>
<feature type="transmembrane region" description="Helical" evidence="11">
    <location>
        <begin position="30"/>
        <end position="50"/>
    </location>
</feature>
<evidence type="ECO:0000256" key="7">
    <source>
        <dbReference type="ARBA" id="ARBA00023136"/>
    </source>
</evidence>
<dbReference type="GO" id="GO:0016887">
    <property type="term" value="F:ATP hydrolysis activity"/>
    <property type="evidence" value="ECO:0007669"/>
    <property type="project" value="InterPro"/>
</dbReference>
<organism evidence="14 15">
    <name type="scientific">Atopobium deltae</name>
    <dbReference type="NCBI Taxonomy" id="1393034"/>
    <lineage>
        <taxon>Bacteria</taxon>
        <taxon>Bacillati</taxon>
        <taxon>Actinomycetota</taxon>
        <taxon>Coriobacteriia</taxon>
        <taxon>Coriobacteriales</taxon>
        <taxon>Atopobiaceae</taxon>
        <taxon>Atopobium</taxon>
    </lineage>
</organism>
<evidence type="ECO:0000256" key="8">
    <source>
        <dbReference type="ARBA" id="ARBA00055053"/>
    </source>
</evidence>
<feature type="transmembrane region" description="Helical" evidence="11">
    <location>
        <begin position="70"/>
        <end position="89"/>
    </location>
</feature>
<evidence type="ECO:0000256" key="11">
    <source>
        <dbReference type="SAM" id="Phobius"/>
    </source>
</evidence>
<comment type="function">
    <text evidence="8">ABC transporter involved in fatty acid import. Transmembrane domains (TMD) form a pore in the membrane and the ATP-binding domain (NBD) is responsible for energy generation.</text>
</comment>
<dbReference type="Gene3D" id="1.20.1560.10">
    <property type="entry name" value="ABC transporter type 1, transmembrane domain"/>
    <property type="match status" value="1"/>
</dbReference>
<dbReference type="RefSeq" id="WP_066304956.1">
    <property type="nucleotide sequence ID" value="NZ_KQ959487.1"/>
</dbReference>
<evidence type="ECO:0000313" key="15">
    <source>
        <dbReference type="Proteomes" id="UP000070675"/>
    </source>
</evidence>
<dbReference type="InterPro" id="IPR039421">
    <property type="entry name" value="Type_1_exporter"/>
</dbReference>
<dbReference type="AlphaFoldDB" id="A0A133XW27"/>
<feature type="transmembrane region" description="Helical" evidence="11">
    <location>
        <begin position="168"/>
        <end position="192"/>
    </location>
</feature>
<dbReference type="GO" id="GO:0034040">
    <property type="term" value="F:ATPase-coupled lipid transmembrane transporter activity"/>
    <property type="evidence" value="ECO:0007669"/>
    <property type="project" value="TreeGrafter"/>
</dbReference>
<proteinExistence type="inferred from homology"/>
<dbReference type="Pfam" id="PF00664">
    <property type="entry name" value="ABC_membrane"/>
    <property type="match status" value="1"/>
</dbReference>
<dbReference type="FunFam" id="3.40.50.300:FF:000287">
    <property type="entry name" value="Multidrug ABC transporter ATP-binding protein"/>
    <property type="match status" value="1"/>
</dbReference>
<comment type="similarity">
    <text evidence="9">Belongs to the ABC transporter superfamily. Lipid exporter (TC 3.A.1.106) family.</text>
</comment>
<evidence type="ECO:0000313" key="14">
    <source>
        <dbReference type="EMBL" id="KXB35144.1"/>
    </source>
</evidence>
<dbReference type="SUPFAM" id="SSF52540">
    <property type="entry name" value="P-loop containing nucleoside triphosphate hydrolases"/>
    <property type="match status" value="1"/>
</dbReference>
<feature type="transmembrane region" description="Helical" evidence="11">
    <location>
        <begin position="287"/>
        <end position="306"/>
    </location>
</feature>
<dbReference type="PANTHER" id="PTHR24221">
    <property type="entry name" value="ATP-BINDING CASSETTE SUB-FAMILY B"/>
    <property type="match status" value="1"/>
</dbReference>
<dbReference type="InterPro" id="IPR027417">
    <property type="entry name" value="P-loop_NTPase"/>
</dbReference>